<protein>
    <submittedName>
        <fullName evidence="1">Uncharacterized protein</fullName>
    </submittedName>
</protein>
<accession>A0A1W6JHE0</accession>
<name>A0A1W6JHE0_9CAUD</name>
<dbReference type="Proteomes" id="UP000224502">
    <property type="component" value="Segment"/>
</dbReference>
<evidence type="ECO:0000313" key="1">
    <source>
        <dbReference type="EMBL" id="ARM65638.1"/>
    </source>
</evidence>
<sequence length="104" mass="12172">MSEFMMINIQHAYNETLPATWIEGLRGFGLSVNVTLKPHTKDVLAIRVFMYTVEDLNKVQDFLDEVYLSDGGDRWIEREFDTKDSKHNTINLWLDGFTSIDEFH</sequence>
<gene>
    <name evidence="1" type="ORF">LW31_036</name>
</gene>
<dbReference type="EMBL" id="KY554762">
    <property type="protein sequence ID" value="ARM65638.1"/>
    <property type="molecule type" value="Genomic_DNA"/>
</dbReference>
<reference evidence="1 2" key="1">
    <citation type="journal article" date="2017" name="Viruses">
        <title>Phage Biodiversity in Artisanal Cheese Wheys Reflects the Complexity of the Fermentation Process.</title>
        <authorList>
            <person name="Mahony J."/>
            <person name="Moscarelli A."/>
            <person name="Kelleher P."/>
            <person name="Lugli G.A."/>
            <person name="Ventura M."/>
            <person name="Settanni L."/>
            <person name="van Sinderen D."/>
        </authorList>
    </citation>
    <scope>NUCLEOTIDE SEQUENCE [LARGE SCALE GENOMIC DNA]</scope>
</reference>
<organism evidence="1 2">
    <name type="scientific">Lactococcus phage LW31</name>
    <dbReference type="NCBI Taxonomy" id="1965478"/>
    <lineage>
        <taxon>Viruses</taxon>
        <taxon>Duplodnaviria</taxon>
        <taxon>Heunggongvirae</taxon>
        <taxon>Uroviricota</taxon>
        <taxon>Caudoviricetes</taxon>
        <taxon>Teubervirus</taxon>
        <taxon>Teubervirus LW31</taxon>
    </lineage>
</organism>
<keyword evidence="2" id="KW-1185">Reference proteome</keyword>
<evidence type="ECO:0000313" key="2">
    <source>
        <dbReference type="Proteomes" id="UP000224502"/>
    </source>
</evidence>
<proteinExistence type="predicted"/>